<evidence type="ECO:0000313" key="1">
    <source>
        <dbReference type="EMBL" id="EIM62708.1"/>
    </source>
</evidence>
<sequence>MTRQQKEAYQNTEALRKIIKSLEGQKFRLDCGHHITFGHFFGNDITIRNGKEPVITCSQCGY</sequence>
<proteinExistence type="predicted"/>
<organism evidence="1 2">
    <name type="scientific">Desulfobacter postgatei 2ac9</name>
    <dbReference type="NCBI Taxonomy" id="879212"/>
    <lineage>
        <taxon>Bacteria</taxon>
        <taxon>Pseudomonadati</taxon>
        <taxon>Thermodesulfobacteriota</taxon>
        <taxon>Desulfobacteria</taxon>
        <taxon>Desulfobacterales</taxon>
        <taxon>Desulfobacteraceae</taxon>
        <taxon>Desulfobacter</taxon>
    </lineage>
</organism>
<protein>
    <submittedName>
        <fullName evidence="1">Uncharacterized protein</fullName>
    </submittedName>
</protein>
<dbReference type="Proteomes" id="UP000005778">
    <property type="component" value="Chromosome"/>
</dbReference>
<dbReference type="RefSeq" id="WP_004071412.1">
    <property type="nucleotide sequence ID" value="NZ_CM001488.1"/>
</dbReference>
<dbReference type="STRING" id="879212.DespoDRAFT_00714"/>
<gene>
    <name evidence="1" type="ORF">DespoDRAFT_00714</name>
</gene>
<dbReference type="HOGENOM" id="CLU_2896778_0_0_7"/>
<evidence type="ECO:0000313" key="2">
    <source>
        <dbReference type="Proteomes" id="UP000005778"/>
    </source>
</evidence>
<reference evidence="1 2" key="2">
    <citation type="submission" date="2012-02" db="EMBL/GenBank/DDBJ databases">
        <title>Improved High-Quality Draft sequence of Desulfobacter postgatei 2ac9.</title>
        <authorList>
            <consortium name="US DOE Joint Genome Institute"/>
            <person name="Lucas S."/>
            <person name="Han J."/>
            <person name="Lapidus A."/>
            <person name="Cheng J.-F."/>
            <person name="Goodwin L."/>
            <person name="Pitluck S."/>
            <person name="Peters L."/>
            <person name="Ovchinnikova G."/>
            <person name="Held B."/>
            <person name="Detter J.C."/>
            <person name="Han C."/>
            <person name="Tapia R."/>
            <person name="Land M."/>
            <person name="Hauser L."/>
            <person name="Kyrpides N."/>
            <person name="Ivanova N."/>
            <person name="Pagani I."/>
            <person name="Orellana R."/>
            <person name="Lovley D."/>
            <person name="Woyke T."/>
        </authorList>
    </citation>
    <scope>NUCLEOTIDE SEQUENCE [LARGE SCALE GENOMIC DNA]</scope>
    <source>
        <strain evidence="1 2">2ac9</strain>
    </source>
</reference>
<dbReference type="EMBL" id="CM001488">
    <property type="protein sequence ID" value="EIM62708.1"/>
    <property type="molecule type" value="Genomic_DNA"/>
</dbReference>
<reference evidence="1 2" key="1">
    <citation type="submission" date="2011-09" db="EMBL/GenBank/DDBJ databases">
        <authorList>
            <consortium name="US DOE Joint Genome Institute (JGI-PGF)"/>
            <person name="Lucas S."/>
            <person name="Han J."/>
            <person name="Lapidus A."/>
            <person name="Cheng J.-F."/>
            <person name="Goodwin L."/>
            <person name="Pitluck S."/>
            <person name="Peters L."/>
            <person name="Land M.L."/>
            <person name="Hauser L."/>
            <person name="Orellana R."/>
            <person name="Lovley D."/>
            <person name="Woyke T.J."/>
        </authorList>
    </citation>
    <scope>NUCLEOTIDE SEQUENCE [LARGE SCALE GENOMIC DNA]</scope>
    <source>
        <strain evidence="1 2">2ac9</strain>
    </source>
</reference>
<dbReference type="AlphaFoldDB" id="I5AZP5"/>
<accession>I5AZP5</accession>
<dbReference type="eggNOG" id="ENOG502ZFRW">
    <property type="taxonomic scope" value="Bacteria"/>
</dbReference>
<keyword evidence="2" id="KW-1185">Reference proteome</keyword>
<dbReference type="OrthoDB" id="5421321at2"/>
<name>I5AZP5_9BACT</name>